<proteinExistence type="inferred from homology"/>
<dbReference type="PANTHER" id="PTHR34997:SF16">
    <property type="entry name" value="LYSM DOMAIN-CONTAINING PROTEIN"/>
    <property type="match status" value="1"/>
</dbReference>
<feature type="domain" description="LysM" evidence="5">
    <location>
        <begin position="205"/>
        <end position="251"/>
    </location>
</feature>
<dbReference type="CDD" id="cd00118">
    <property type="entry name" value="LysM"/>
    <property type="match status" value="1"/>
</dbReference>
<protein>
    <recommendedName>
        <fullName evidence="5">LysM domain-containing protein</fullName>
    </recommendedName>
</protein>
<evidence type="ECO:0000313" key="7">
    <source>
        <dbReference type="Proteomes" id="UP000285084"/>
    </source>
</evidence>
<dbReference type="AlphaFoldDB" id="A0A420MEG9"/>
<evidence type="ECO:0000313" key="6">
    <source>
        <dbReference type="EMBL" id="RKK66488.1"/>
    </source>
</evidence>
<gene>
    <name evidence="6" type="ORF">BFJ69_g15352</name>
</gene>
<evidence type="ECO:0000259" key="5">
    <source>
        <dbReference type="PROSITE" id="PS51782"/>
    </source>
</evidence>
<dbReference type="Gene3D" id="3.10.350.10">
    <property type="entry name" value="LysM domain"/>
    <property type="match status" value="2"/>
</dbReference>
<keyword evidence="1" id="KW-0147">Chitin-binding</keyword>
<dbReference type="VEuPathDB" id="FungiDB:FOIG_10138"/>
<feature type="chain" id="PRO_5019002972" description="LysM domain-containing protein" evidence="4">
    <location>
        <begin position="19"/>
        <end position="370"/>
    </location>
</feature>
<dbReference type="EMBL" id="MRCX01000288">
    <property type="protein sequence ID" value="RKK66488.1"/>
    <property type="molecule type" value="Genomic_DNA"/>
</dbReference>
<accession>A0A420MEG9</accession>
<keyword evidence="2" id="KW-0843">Virulence</keyword>
<evidence type="ECO:0000256" key="2">
    <source>
        <dbReference type="ARBA" id="ARBA00023026"/>
    </source>
</evidence>
<dbReference type="PANTHER" id="PTHR34997">
    <property type="entry name" value="AM15"/>
    <property type="match status" value="1"/>
</dbReference>
<dbReference type="VEuPathDB" id="FungiDB:FOZG_18079"/>
<comment type="caution">
    <text evidence="6">The sequence shown here is derived from an EMBL/GenBank/DDBJ whole genome shotgun (WGS) entry which is preliminary data.</text>
</comment>
<keyword evidence="4" id="KW-0732">Signal</keyword>
<feature type="domain" description="LysM" evidence="5">
    <location>
        <begin position="311"/>
        <end position="360"/>
    </location>
</feature>
<dbReference type="VEuPathDB" id="FungiDB:FOC1_g10008947"/>
<sequence length="370" mass="41394">MTILKHLLSLGLVVSAGAFRIYEADDLNNVDESCSSALLADINCHPQIRSFVALRYRGSLENVTLTDEICVEPCSVSLRGWFNTVAEKCNVDDSDSDTIPMQLGGNIWAGWNETCIKDHKTKKYCNDIIDEFPKLGDDMPLEDLCHPCYRRRLAIMQSSQYSIYNEYYKGKLERIYRTCGGSGPTDIPLPLIPEEKEPPFCFKNKWYTTRKGDTCDSISKDKGVSGAMLYMGNQDVIDDCHKIPKGLELCIPMSCKTYYVSPLGDAKTLAAIKEEWSDQRVLSSGKTPNILPALPPKDVEVAKGTTLHCGSWHVVKKTDTCDDLCEDNNVFHRYLLYKANPSLDMKRCEESLVPGTALCVSPLSGWDAKD</sequence>
<organism evidence="6 7">
    <name type="scientific">Fusarium oxysporum</name>
    <name type="common">Fusarium vascular wilt</name>
    <dbReference type="NCBI Taxonomy" id="5507"/>
    <lineage>
        <taxon>Eukaryota</taxon>
        <taxon>Fungi</taxon>
        <taxon>Dikarya</taxon>
        <taxon>Ascomycota</taxon>
        <taxon>Pezizomycotina</taxon>
        <taxon>Sordariomycetes</taxon>
        <taxon>Hypocreomycetidae</taxon>
        <taxon>Hypocreales</taxon>
        <taxon>Nectriaceae</taxon>
        <taxon>Fusarium</taxon>
        <taxon>Fusarium oxysporum species complex</taxon>
    </lineage>
</organism>
<dbReference type="Proteomes" id="UP000285084">
    <property type="component" value="Unassembled WGS sequence"/>
</dbReference>
<dbReference type="InterPro" id="IPR052210">
    <property type="entry name" value="LysM1-like"/>
</dbReference>
<dbReference type="VEuPathDB" id="FungiDB:FOMG_13314"/>
<dbReference type="SUPFAM" id="SSF54106">
    <property type="entry name" value="LysM domain"/>
    <property type="match status" value="1"/>
</dbReference>
<dbReference type="InterPro" id="IPR018392">
    <property type="entry name" value="LysM"/>
</dbReference>
<evidence type="ECO:0000256" key="3">
    <source>
        <dbReference type="ARBA" id="ARBA00044955"/>
    </source>
</evidence>
<dbReference type="InterPro" id="IPR036779">
    <property type="entry name" value="LysM_dom_sf"/>
</dbReference>
<dbReference type="GO" id="GO:0008061">
    <property type="term" value="F:chitin binding"/>
    <property type="evidence" value="ECO:0007669"/>
    <property type="project" value="UniProtKB-KW"/>
</dbReference>
<dbReference type="VEuPathDB" id="FungiDB:FOXG_16949"/>
<feature type="signal peptide" evidence="4">
    <location>
        <begin position="1"/>
        <end position="18"/>
    </location>
</feature>
<dbReference type="VEuPathDB" id="FungiDB:FOC4_g10000962"/>
<evidence type="ECO:0000256" key="4">
    <source>
        <dbReference type="SAM" id="SignalP"/>
    </source>
</evidence>
<evidence type="ECO:0000256" key="1">
    <source>
        <dbReference type="ARBA" id="ARBA00022669"/>
    </source>
</evidence>
<name>A0A420MEG9_FUSOX</name>
<reference evidence="6 7" key="1">
    <citation type="journal article" date="2018" name="Sci. Rep.">
        <title>Characterisation of pathogen-specific regions and novel effector candidates in Fusarium oxysporum f. sp. cepae.</title>
        <authorList>
            <person name="Armitage A.D."/>
            <person name="Taylor A."/>
            <person name="Sobczyk M.K."/>
            <person name="Baxter L."/>
            <person name="Greenfield B.P."/>
            <person name="Bates H.J."/>
            <person name="Wilson F."/>
            <person name="Jackson A.C."/>
            <person name="Ott S."/>
            <person name="Harrison R.J."/>
            <person name="Clarkson J.P."/>
        </authorList>
    </citation>
    <scope>NUCLEOTIDE SEQUENCE [LARGE SCALE GENOMIC DNA]</scope>
    <source>
        <strain evidence="6 7">Fo_A13</strain>
    </source>
</reference>
<comment type="similarity">
    <text evidence="3">Belongs to the secreted LysM effector family.</text>
</comment>
<dbReference type="PROSITE" id="PS51782">
    <property type="entry name" value="LYSM"/>
    <property type="match status" value="2"/>
</dbReference>
<dbReference type="VEuPathDB" id="FungiDB:HZS61_005546"/>